<dbReference type="Proteomes" id="UP000461288">
    <property type="component" value="Unassembled WGS sequence"/>
</dbReference>
<keyword evidence="3" id="KW-0949">S-adenosyl-L-methionine</keyword>
<dbReference type="PANTHER" id="PTHR43464:SF19">
    <property type="entry name" value="UBIQUINONE BIOSYNTHESIS O-METHYLTRANSFERASE, MITOCHONDRIAL"/>
    <property type="match status" value="1"/>
</dbReference>
<keyword evidence="1 4" id="KW-0489">Methyltransferase</keyword>
<dbReference type="InterPro" id="IPR041698">
    <property type="entry name" value="Methyltransf_25"/>
</dbReference>
<evidence type="ECO:0000313" key="4">
    <source>
        <dbReference type="EMBL" id="MWK58100.1"/>
    </source>
</evidence>
<proteinExistence type="predicted"/>
<dbReference type="Gene3D" id="3.40.50.150">
    <property type="entry name" value="Vaccinia Virus protein VP39"/>
    <property type="match status" value="1"/>
</dbReference>
<evidence type="ECO:0000256" key="3">
    <source>
        <dbReference type="ARBA" id="ARBA00022691"/>
    </source>
</evidence>
<dbReference type="STRING" id="319939.SAMN05216263_11491"/>
<gene>
    <name evidence="4" type="ORF">GO594_19130</name>
</gene>
<name>A0A1I0UJR5_9GAMM</name>
<dbReference type="SUPFAM" id="SSF53335">
    <property type="entry name" value="S-adenosyl-L-methionine-dependent methyltransferases"/>
    <property type="match status" value="1"/>
</dbReference>
<dbReference type="InterPro" id="IPR029063">
    <property type="entry name" value="SAM-dependent_MTases_sf"/>
</dbReference>
<dbReference type="GO" id="GO:0008168">
    <property type="term" value="F:methyltransferase activity"/>
    <property type="evidence" value="ECO:0007669"/>
    <property type="project" value="UniProtKB-KW"/>
</dbReference>
<evidence type="ECO:0000256" key="2">
    <source>
        <dbReference type="ARBA" id="ARBA00022679"/>
    </source>
</evidence>
<sequence>MSVGDAYFEALYRRSADPWAFRRRWYERRKRNLVLAALPRGFYERVFEPGCGNGELSLRLADRCHELLACDTSERAVELARRRVARKPNVRFVQARLPQQWPRGRFDLILFSELGYYLDPTDLQRLVKQARASLTEQGTLLACHWRPAIEGCPLTGDDVHGYLRGALDMPRLLYHEEPDLLLEVWSRDATTVAQREGLREGPA</sequence>
<dbReference type="PANTHER" id="PTHR43464">
    <property type="entry name" value="METHYLTRANSFERASE"/>
    <property type="match status" value="1"/>
</dbReference>
<comment type="caution">
    <text evidence="4">The sequence shown here is derived from an EMBL/GenBank/DDBJ whole genome shotgun (WGS) entry which is preliminary data.</text>
</comment>
<accession>A0A1I0UJR5</accession>
<evidence type="ECO:0000256" key="1">
    <source>
        <dbReference type="ARBA" id="ARBA00022603"/>
    </source>
</evidence>
<dbReference type="RefSeq" id="WP_074971725.1">
    <property type="nucleotide sequence ID" value="NZ_CP126342.1"/>
</dbReference>
<keyword evidence="2 4" id="KW-0808">Transferase</keyword>
<protein>
    <submittedName>
        <fullName evidence="4">Methyltransferase domain-containing protein</fullName>
    </submittedName>
</protein>
<reference evidence="4 5" key="1">
    <citation type="submission" date="2019-12" db="EMBL/GenBank/DDBJ databases">
        <title>Draft genome sequence of Pseudomonas otitidis recovered from a chicken carcass.</title>
        <authorList>
            <person name="Vieira T.R."/>
            <person name="Oliviera E.F.C."/>
            <person name="Silva N.M.V."/>
            <person name="Sambrano G.E."/>
            <person name="Cibulski S.P."/>
            <person name="Cardoso M.R.I."/>
        </authorList>
    </citation>
    <scope>NUCLEOTIDE SEQUENCE [LARGE SCALE GENOMIC DNA]</scope>
    <source>
        <strain evidence="4 5">25_K</strain>
    </source>
</reference>
<dbReference type="AlphaFoldDB" id="A0A1I0UJR5"/>
<dbReference type="CDD" id="cd02440">
    <property type="entry name" value="AdoMet_MTases"/>
    <property type="match status" value="1"/>
</dbReference>
<dbReference type="Pfam" id="PF13649">
    <property type="entry name" value="Methyltransf_25"/>
    <property type="match status" value="1"/>
</dbReference>
<dbReference type="GO" id="GO:0032259">
    <property type="term" value="P:methylation"/>
    <property type="evidence" value="ECO:0007669"/>
    <property type="project" value="UniProtKB-KW"/>
</dbReference>
<dbReference type="EMBL" id="WTFN01000051">
    <property type="protein sequence ID" value="MWK58100.1"/>
    <property type="molecule type" value="Genomic_DNA"/>
</dbReference>
<organism evidence="4 5">
    <name type="scientific">Metapseudomonas otitidis</name>
    <dbReference type="NCBI Taxonomy" id="319939"/>
    <lineage>
        <taxon>Bacteria</taxon>
        <taxon>Pseudomonadati</taxon>
        <taxon>Pseudomonadota</taxon>
        <taxon>Gammaproteobacteria</taxon>
        <taxon>Pseudomonadales</taxon>
        <taxon>Pseudomonadaceae</taxon>
        <taxon>Metapseudomonas</taxon>
    </lineage>
</organism>
<evidence type="ECO:0000313" key="5">
    <source>
        <dbReference type="Proteomes" id="UP000461288"/>
    </source>
</evidence>